<feature type="compositionally biased region" description="Polar residues" evidence="1">
    <location>
        <begin position="66"/>
        <end position="75"/>
    </location>
</feature>
<sequence>MSDLHQNVPRDCIKYIRGQECDFRTCPYIHSAAQREDTKIRRKQDKKESTGPKASKVSKEKPRGQRNLSGSSRTPLKQAKGSIVQPSNDYAQYAPVKKSQNRKPKPIVKSTPLAPIKKDDIKDLKVFLRSPRSFFYSGKILISLSNNILKPEKKPGKKVTKKTFTTVLKFCQDTGTYVPVEEESEKHENKGKESTA</sequence>
<evidence type="ECO:0000313" key="2">
    <source>
        <dbReference type="EMBL" id="RKF65690.1"/>
    </source>
</evidence>
<feature type="region of interest" description="Disordered" evidence="1">
    <location>
        <begin position="34"/>
        <end position="89"/>
    </location>
</feature>
<comment type="caution">
    <text evidence="2">The sequence shown here is derived from an EMBL/GenBank/DDBJ whole genome shotgun (WGS) entry which is preliminary data.</text>
</comment>
<evidence type="ECO:0000256" key="1">
    <source>
        <dbReference type="SAM" id="MobiDB-lite"/>
    </source>
</evidence>
<protein>
    <recommendedName>
        <fullName evidence="4">C3H1-type domain-containing protein</fullName>
    </recommendedName>
</protein>
<name>A0A420I7L2_9PEZI</name>
<proteinExistence type="predicted"/>
<gene>
    <name evidence="2" type="ORF">OnM2_004018</name>
</gene>
<reference evidence="2 3" key="1">
    <citation type="journal article" date="2018" name="BMC Genomics">
        <title>Comparative genome analyses reveal sequence features reflecting distinct modes of host-adaptation between dicot and monocot powdery mildew.</title>
        <authorList>
            <person name="Wu Y."/>
            <person name="Ma X."/>
            <person name="Pan Z."/>
            <person name="Kale S.D."/>
            <person name="Song Y."/>
            <person name="King H."/>
            <person name="Zhang Q."/>
            <person name="Presley C."/>
            <person name="Deng X."/>
            <person name="Wei C.I."/>
            <person name="Xiao S."/>
        </authorList>
    </citation>
    <scope>NUCLEOTIDE SEQUENCE [LARGE SCALE GENOMIC DNA]</scope>
    <source>
        <strain evidence="2">UMSG2</strain>
    </source>
</reference>
<dbReference type="EMBL" id="MCFK01000433">
    <property type="protein sequence ID" value="RKF65690.1"/>
    <property type="molecule type" value="Genomic_DNA"/>
</dbReference>
<evidence type="ECO:0008006" key="4">
    <source>
        <dbReference type="Google" id="ProtNLM"/>
    </source>
</evidence>
<organism evidence="2 3">
    <name type="scientific">Erysiphe neolycopersici</name>
    <dbReference type="NCBI Taxonomy" id="212602"/>
    <lineage>
        <taxon>Eukaryota</taxon>
        <taxon>Fungi</taxon>
        <taxon>Dikarya</taxon>
        <taxon>Ascomycota</taxon>
        <taxon>Pezizomycotina</taxon>
        <taxon>Leotiomycetes</taxon>
        <taxon>Erysiphales</taxon>
        <taxon>Erysiphaceae</taxon>
        <taxon>Erysiphe</taxon>
    </lineage>
</organism>
<evidence type="ECO:0000313" key="3">
    <source>
        <dbReference type="Proteomes" id="UP000286134"/>
    </source>
</evidence>
<dbReference type="Proteomes" id="UP000286134">
    <property type="component" value="Unassembled WGS sequence"/>
</dbReference>
<dbReference type="AlphaFoldDB" id="A0A420I7L2"/>
<keyword evidence="3" id="KW-1185">Reference proteome</keyword>
<feature type="compositionally biased region" description="Basic and acidic residues" evidence="1">
    <location>
        <begin position="34"/>
        <end position="50"/>
    </location>
</feature>
<accession>A0A420I7L2</accession>